<dbReference type="InterPro" id="IPR013783">
    <property type="entry name" value="Ig-like_fold"/>
</dbReference>
<dbReference type="RefSeq" id="WP_159409938.1">
    <property type="nucleotide sequence ID" value="NZ_CP026115.2"/>
</dbReference>
<reference evidence="5 6" key="1">
    <citation type="submission" date="2020-02" db="EMBL/GenBank/DDBJ databases">
        <title>Pseudomonas Putida W5 Complete Genome Assembly.</title>
        <authorList>
            <person name="Yuan Z.-C."/>
            <person name="Shaw G.A."/>
            <person name="Cusano A.D."/>
            <person name="Caddey B.J."/>
            <person name="Weselowski B.J."/>
        </authorList>
    </citation>
    <scope>NUCLEOTIDE SEQUENCE [LARGE SCALE GENOMIC DNA]</scope>
    <source>
        <strain evidence="5 6">W5</strain>
    </source>
</reference>
<evidence type="ECO:0000256" key="2">
    <source>
        <dbReference type="ARBA" id="ARBA00023026"/>
    </source>
</evidence>
<dbReference type="SUPFAM" id="SSF49373">
    <property type="entry name" value="Invasin/intimin cell-adhesion fragments"/>
    <property type="match status" value="4"/>
</dbReference>
<protein>
    <recommendedName>
        <fullName evidence="4">Big-1 domain-containing protein</fullName>
    </recommendedName>
</protein>
<dbReference type="Gene3D" id="2.60.40.10">
    <property type="entry name" value="Immunoglobulins"/>
    <property type="match status" value="3"/>
</dbReference>
<dbReference type="EMBL" id="CP026115">
    <property type="protein sequence ID" value="QHG64567.1"/>
    <property type="molecule type" value="Genomic_DNA"/>
</dbReference>
<dbReference type="InterPro" id="IPR003344">
    <property type="entry name" value="Big_1_dom"/>
</dbReference>
<organism evidence="5 6">
    <name type="scientific">Pseudomonas putida</name>
    <name type="common">Arthrobacter siderocapsulatus</name>
    <dbReference type="NCBI Taxonomy" id="303"/>
    <lineage>
        <taxon>Bacteria</taxon>
        <taxon>Pseudomonadati</taxon>
        <taxon>Pseudomonadota</taxon>
        <taxon>Gammaproteobacteria</taxon>
        <taxon>Pseudomonadales</taxon>
        <taxon>Pseudomonadaceae</taxon>
        <taxon>Pseudomonas</taxon>
    </lineage>
</organism>
<name>A0A6I6XGG5_PSEPU</name>
<dbReference type="Proteomes" id="UP000464480">
    <property type="component" value="Chromosome"/>
</dbReference>
<dbReference type="Pfam" id="PF03538">
    <property type="entry name" value="VRP1"/>
    <property type="match status" value="1"/>
</dbReference>
<feature type="compositionally biased region" description="Basic and acidic residues" evidence="3">
    <location>
        <begin position="84"/>
        <end position="95"/>
    </location>
</feature>
<comment type="similarity">
    <text evidence="1">Belongs to the intimin/invasin family.</text>
</comment>
<dbReference type="Pfam" id="PF02369">
    <property type="entry name" value="Big_1"/>
    <property type="match status" value="1"/>
</dbReference>
<feature type="region of interest" description="Disordered" evidence="3">
    <location>
        <begin position="84"/>
        <end position="107"/>
    </location>
</feature>
<evidence type="ECO:0000256" key="1">
    <source>
        <dbReference type="ARBA" id="ARBA00010116"/>
    </source>
</evidence>
<keyword evidence="2" id="KW-0843">Virulence</keyword>
<dbReference type="InterPro" id="IPR008964">
    <property type="entry name" value="Invasin/intimin_cell_adhesion"/>
</dbReference>
<sequence length="1568" mass="174346">MAKRRSTKAVSLFERLLGTEPGIKLNLEAVPLSDDLLTGLQRMRPTALMAQFPSLTHAQAKQLKARLDVTTAAMMRAFREKRLSDGGRRSAEELKGPLAQSTGPTFENQFDPTWGNNADPQAVDASMSPAAYLIDLLLFIEQHLEPEAVAERALTLRNRRPDVFKLMLDAQTMNQEVTQVEVVIRALQHLIETQRQQTPQDLTQVEDRLLEVRYPPRLFPYEAYWQQIRTVLAHNKVHLSEVSRLSDIQAPYFIRPGAHSSHSDDALLQDSAMGPLLRKLLLEPPYFQEGTAVQFTRLTAELQALTTRGEGQAGLSDAEAEADFFQHNFGVQGYPDLQNVVIFCQALQVDQAGMQRLFALAEHTPLRSANVPEATVKWASASLAGARFINSGGTDPVAVGNQDGDEKQHEFLFLTAARCDRVNRLVRVANALGLEYADADRLLCAAIDGETHTVIERSRGRLSSADRPMVITSDTLRSLGLFQFLRERFALVDTPERLARYTDDFSVLLADMSIYGTSKAPSQFDQVFNSNSPNVLWLDQEPLSLTDNDEKSKRFIDLLCSGLGINMETFRPLARVIMQAQGSLTRSLPVVSAFFRLVWLARLLAITPVELLSLLEVLNPEGLYALRLAGKPQVATYRSDTTQTDVINVVHALATSVLWCREQEIPIAWLVRQLLPHERSDVASMEVRTLLTELASKLQPFRAFNALLEESGVTPLNRGNWQSYLLQIVDGDGLITDSGNPEEDFDPALYEDFARREIVAVIEQLQPQEPDRTAVSKVRAAEEPELPALTDDEAERLASLILGVVLRVRSQQWGAVQEQLAQLLELESSMVIPVIYWAESNVHKWMQSAIGFDPQQLDSIQLKAILPLERQMQRRAEVVRQFALSPALFSSLLVRTQRQRFSIQTPELTLPTLYYLERYTRLLRMARQSEAQLLGYFSLVEALGEMSDNERRLVKDAAAEKVANLLGCGIREVLDVAKLVSADGIIRNLAQFCALLDTRELCKKTGLSAASLMKLSQLGPGSDTSAYRATAEEMLSSLRHTVEAPRDDEELRQSLSTRCIASSLRLIAKAADEDQYEEHEKRSILTLTLLDMDNQPVPGIRVNWSTDQGDLLDRFSYTDEQGRANVTLQAGDAQGVANVKASYLLDSEAYAPPVVIDCDDLTFDLWRLGNKPEEPWLPAGNQGTYTLKFQLRDQLGNLGGDRLVSWSTSIGHLVDSDGNSTTDRDGISTMKVRSMEAGEGRVLVWFGNLPPVVGSIGFANRPFISALKLTSAAVAGQPISVTAWVFGLDGKPAANQPLLWNCEEAVEDQADEQTDEKGMAHATFKDAGTGLMRVTALLTTEGQDYVSKELEFKVLADADQYVTHQSWDWPMADGVMAAEFEVTICSSEGEPVARYPVTWKVQEDDTLSQVVVTGEEGVSRFALKSKEPKTFNVVASWAGNTHPFEAVQFMPALAVDIEFDGKRVEETIEIVQPSSGRTQHTLTYHLTDHPLLNMPVHLRYFGRHSAYSLGLSVDPALGKEQSFDGGKVQWTINCESTALIQPGNGEFRLMYEHAVDGIQTPVKVHPPR</sequence>
<evidence type="ECO:0000256" key="3">
    <source>
        <dbReference type="SAM" id="MobiDB-lite"/>
    </source>
</evidence>
<evidence type="ECO:0000259" key="4">
    <source>
        <dbReference type="Pfam" id="PF02369"/>
    </source>
</evidence>
<accession>A0A6I6XGG5</accession>
<dbReference type="InterPro" id="IPR018003">
    <property type="entry name" value="Insecticidal_toxin/plasmid_vir"/>
</dbReference>
<feature type="domain" description="Big-1" evidence="4">
    <location>
        <begin position="1370"/>
        <end position="1442"/>
    </location>
</feature>
<proteinExistence type="inferred from homology"/>
<gene>
    <name evidence="5" type="ORF">C2H86_09140</name>
</gene>
<evidence type="ECO:0000313" key="6">
    <source>
        <dbReference type="Proteomes" id="UP000464480"/>
    </source>
</evidence>
<evidence type="ECO:0000313" key="5">
    <source>
        <dbReference type="EMBL" id="QHG64567.1"/>
    </source>
</evidence>